<proteinExistence type="predicted"/>
<accession>A0ABS6I9N7</accession>
<evidence type="ECO:0000256" key="1">
    <source>
        <dbReference type="SAM" id="MobiDB-lite"/>
    </source>
</evidence>
<reference evidence="2 3" key="1">
    <citation type="submission" date="2021-06" db="EMBL/GenBank/DDBJ databases">
        <authorList>
            <person name="Jeong J.W."/>
        </authorList>
    </citation>
    <scope>NUCLEOTIDE SEQUENCE [LARGE SCALE GENOMIC DNA]</scope>
    <source>
        <strain evidence="2 3">MMS21-TAE1-1</strain>
    </source>
</reference>
<evidence type="ECO:0000313" key="3">
    <source>
        <dbReference type="Proteomes" id="UP000824166"/>
    </source>
</evidence>
<feature type="compositionally biased region" description="Basic residues" evidence="1">
    <location>
        <begin position="49"/>
        <end position="59"/>
    </location>
</feature>
<dbReference type="RefSeq" id="WP_216926545.1">
    <property type="nucleotide sequence ID" value="NZ_JAHOPC010000014.1"/>
</dbReference>
<evidence type="ECO:0000313" key="2">
    <source>
        <dbReference type="EMBL" id="MBU8868428.1"/>
    </source>
</evidence>
<feature type="compositionally biased region" description="Basic residues" evidence="1">
    <location>
        <begin position="17"/>
        <end position="27"/>
    </location>
</feature>
<gene>
    <name evidence="2" type="ORF">KSW38_19220</name>
</gene>
<dbReference type="Proteomes" id="UP000824166">
    <property type="component" value="Unassembled WGS sequence"/>
</dbReference>
<protein>
    <submittedName>
        <fullName evidence="2">Uncharacterized protein</fullName>
    </submittedName>
</protein>
<name>A0ABS6I9N7_9MICC</name>
<keyword evidence="3" id="KW-1185">Reference proteome</keyword>
<feature type="region of interest" description="Disordered" evidence="1">
    <location>
        <begin position="1"/>
        <end position="59"/>
    </location>
</feature>
<sequence length="59" mass="6616">MDGENKIMAGASGTYDHRRRAFRHGRVRSAGDGGVNVNQPLSEANRRLPERRHRTTDGQ</sequence>
<dbReference type="EMBL" id="JAHOPC010000014">
    <property type="protein sequence ID" value="MBU8868428.1"/>
    <property type="molecule type" value="Genomic_DNA"/>
</dbReference>
<comment type="caution">
    <text evidence="2">The sequence shown here is derived from an EMBL/GenBank/DDBJ whole genome shotgun (WGS) entry which is preliminary data.</text>
</comment>
<organism evidence="2 3">
    <name type="scientific">Paenarthrobacter aromaticivorans</name>
    <dbReference type="NCBI Taxonomy" id="2849150"/>
    <lineage>
        <taxon>Bacteria</taxon>
        <taxon>Bacillati</taxon>
        <taxon>Actinomycetota</taxon>
        <taxon>Actinomycetes</taxon>
        <taxon>Micrococcales</taxon>
        <taxon>Micrococcaceae</taxon>
        <taxon>Paenarthrobacter</taxon>
    </lineage>
</organism>